<dbReference type="InParanoid" id="A0A672MK85"/>
<name>A0A672MK85_SINGR</name>
<reference evidence="1" key="2">
    <citation type="submission" date="2025-09" db="UniProtKB">
        <authorList>
            <consortium name="Ensembl"/>
        </authorList>
    </citation>
    <scope>IDENTIFICATION</scope>
</reference>
<keyword evidence="2" id="KW-1185">Reference proteome</keyword>
<proteinExistence type="predicted"/>
<dbReference type="Ensembl" id="ENSSGRT00000040138.1">
    <property type="protein sequence ID" value="ENSSGRP00000037410.1"/>
    <property type="gene ID" value="ENSSGRG00000020650.1"/>
</dbReference>
<sequence length="161" mass="16513">KSESLELASANVGLSNIIHMVDTWERPADASAEGTYARSGVEIIKPENRPMHRIPRARVFAEAGVGQARAEFSVFEAEAKGPNACASAEASAVGARAMARAEIASASAIAGPVDVTLGLGLDTGASVGLDGVEVKFLGTGFKYGPKTSLSFLGSEVSCAVM</sequence>
<organism evidence="1 2">
    <name type="scientific">Sinocyclocheilus grahami</name>
    <name type="common">Dianchi golden-line fish</name>
    <name type="synonym">Barbus grahami</name>
    <dbReference type="NCBI Taxonomy" id="75366"/>
    <lineage>
        <taxon>Eukaryota</taxon>
        <taxon>Metazoa</taxon>
        <taxon>Chordata</taxon>
        <taxon>Craniata</taxon>
        <taxon>Vertebrata</taxon>
        <taxon>Euteleostomi</taxon>
        <taxon>Actinopterygii</taxon>
        <taxon>Neopterygii</taxon>
        <taxon>Teleostei</taxon>
        <taxon>Ostariophysi</taxon>
        <taxon>Cypriniformes</taxon>
        <taxon>Cyprinidae</taxon>
        <taxon>Cyprininae</taxon>
        <taxon>Sinocyclocheilus</taxon>
    </lineage>
</organism>
<reference evidence="1" key="1">
    <citation type="submission" date="2025-08" db="UniProtKB">
        <authorList>
            <consortium name="Ensembl"/>
        </authorList>
    </citation>
    <scope>IDENTIFICATION</scope>
</reference>
<protein>
    <submittedName>
        <fullName evidence="1">Uncharacterized protein</fullName>
    </submittedName>
</protein>
<evidence type="ECO:0000313" key="1">
    <source>
        <dbReference type="Ensembl" id="ENSSGRP00000037410.1"/>
    </source>
</evidence>
<evidence type="ECO:0000313" key="2">
    <source>
        <dbReference type="Proteomes" id="UP000472262"/>
    </source>
</evidence>
<accession>A0A672MK85</accession>
<dbReference type="AlphaFoldDB" id="A0A672MK85"/>
<dbReference type="Proteomes" id="UP000472262">
    <property type="component" value="Unassembled WGS sequence"/>
</dbReference>